<feature type="region of interest" description="Disordered" evidence="1">
    <location>
        <begin position="647"/>
        <end position="671"/>
    </location>
</feature>
<evidence type="ECO:0000313" key="3">
    <source>
        <dbReference type="Proteomes" id="UP001642464"/>
    </source>
</evidence>
<evidence type="ECO:0000256" key="1">
    <source>
        <dbReference type="SAM" id="MobiDB-lite"/>
    </source>
</evidence>
<dbReference type="PANTHER" id="PTHR10098:SF108">
    <property type="entry name" value="TETRATRICOPEPTIDE REPEAT PROTEIN 28"/>
    <property type="match status" value="1"/>
</dbReference>
<dbReference type="PANTHER" id="PTHR10098">
    <property type="entry name" value="RAPSYN-RELATED"/>
    <property type="match status" value="1"/>
</dbReference>
<keyword evidence="3" id="KW-1185">Reference proteome</keyword>
<reference evidence="2 3" key="1">
    <citation type="submission" date="2024-02" db="EMBL/GenBank/DDBJ databases">
        <authorList>
            <person name="Chen Y."/>
            <person name="Shah S."/>
            <person name="Dougan E. K."/>
            <person name="Thang M."/>
            <person name="Chan C."/>
        </authorList>
    </citation>
    <scope>NUCLEOTIDE SEQUENCE [LARGE SCALE GENOMIC DNA]</scope>
</reference>
<evidence type="ECO:0000313" key="2">
    <source>
        <dbReference type="EMBL" id="CAK9080986.1"/>
    </source>
</evidence>
<dbReference type="EMBL" id="CAXAMM010038795">
    <property type="protein sequence ID" value="CAK9080986.1"/>
    <property type="molecule type" value="Genomic_DNA"/>
</dbReference>
<sequence>MDDASRRGKLDKALSNIWSGPARTGELAGEAVQEELPASATPKDQALHLLLAALGQLEREPPQQKDAQKDAKEALAIFRDLQEAECEATALLAVSRSSIELDVHAASQAAVQALKVFRDLGHVKGEIAALHCLAKVDQATKSFDDASYKASEALKRARKIEDLSREMALCETVLEVNIAQDNPKKAEDAAKEGGVISKLLESQTLLAKAKCWTARAHGASEERKMTGIKAAEEALELYRSLGQKDGEVEALEALAAATKEDFSDVLSKSQSLADKFAESGDKKEEVRALLIAASCREATDREKAFKLLQRGLNAAKEAERPLQGQVLLRIARLHMDREEPSEALRAATQAGSIFRNEPYPTKKIRISEIECIEIQMDAHVMLGAMDEAFRVGVEQGRRFKGLQERQGEGMVLLKLVSLHQMRLEDDKALKLLEYVPMLFSSAGDRQLEGLAWERMANCYLEAGDSAQAVKAMQHCVGCFRKVNSRLMRARAALLQADVQTALVSIQQGSSLEALVAAKEATKLLQTGTQEPWLALAVQLLTNAHLMNRQGEEALERARESQDLAQKQKQIGAEAMSKLMEAGAHLCLEDFGESARCAKEAKELFSSDLDGNGETSANDFLTYILKAEAKEEDPSLFRGFALRRLSGREMRQKDEAKKKETQQQKRKSKVSHQSDIILWQCDGRSKQNEDGRSIMTYFEGFEVRAGVGRQQQQPLKTAEQVRQGEAPAEYSKDFKETVKEQGYPDREPAVFAVRWVQAENAKEPVKSRRELRRKEDTRVVSVASLDAPSERCGRYAKSDRLEAPGERHGYRIF</sequence>
<feature type="compositionally biased region" description="Basic and acidic residues" evidence="1">
    <location>
        <begin position="647"/>
        <end position="662"/>
    </location>
</feature>
<accession>A0ABP0PYX4</accession>
<organism evidence="2 3">
    <name type="scientific">Durusdinium trenchii</name>
    <dbReference type="NCBI Taxonomy" id="1381693"/>
    <lineage>
        <taxon>Eukaryota</taxon>
        <taxon>Sar</taxon>
        <taxon>Alveolata</taxon>
        <taxon>Dinophyceae</taxon>
        <taxon>Suessiales</taxon>
        <taxon>Symbiodiniaceae</taxon>
        <taxon>Durusdinium</taxon>
    </lineage>
</organism>
<comment type="caution">
    <text evidence="2">The sequence shown here is derived from an EMBL/GenBank/DDBJ whole genome shotgun (WGS) entry which is preliminary data.</text>
</comment>
<name>A0ABP0PYX4_9DINO</name>
<gene>
    <name evidence="2" type="ORF">SCF082_LOCUS38589</name>
</gene>
<dbReference type="InterPro" id="IPR011990">
    <property type="entry name" value="TPR-like_helical_dom_sf"/>
</dbReference>
<dbReference type="Gene3D" id="1.25.40.10">
    <property type="entry name" value="Tetratricopeptide repeat domain"/>
    <property type="match status" value="3"/>
</dbReference>
<protein>
    <submittedName>
        <fullName evidence="2">FAS1 domain-containing protein</fullName>
    </submittedName>
</protein>
<dbReference type="SUPFAM" id="SSF48452">
    <property type="entry name" value="TPR-like"/>
    <property type="match status" value="2"/>
</dbReference>
<proteinExistence type="predicted"/>
<dbReference type="Proteomes" id="UP001642464">
    <property type="component" value="Unassembled WGS sequence"/>
</dbReference>